<organism evidence="9 10">
    <name type="scientific">Pseudorhodoplanes sinuspersici</name>
    <dbReference type="NCBI Taxonomy" id="1235591"/>
    <lineage>
        <taxon>Bacteria</taxon>
        <taxon>Pseudomonadati</taxon>
        <taxon>Pseudomonadota</taxon>
        <taxon>Alphaproteobacteria</taxon>
        <taxon>Hyphomicrobiales</taxon>
        <taxon>Pseudorhodoplanes</taxon>
    </lineage>
</organism>
<dbReference type="STRING" id="1235591.CAK95_22455"/>
<dbReference type="OrthoDB" id="9775607at2"/>
<dbReference type="Gene3D" id="2.30.40.10">
    <property type="entry name" value="Urease, subunit C, domain 1"/>
    <property type="match status" value="1"/>
</dbReference>
<dbReference type="HAMAP" id="MF_01518">
    <property type="entry name" value="Adenine_deamin"/>
    <property type="match status" value="1"/>
</dbReference>
<dbReference type="InterPro" id="IPR006680">
    <property type="entry name" value="Amidohydro-rel"/>
</dbReference>
<reference evidence="9 10" key="1">
    <citation type="submission" date="2017-05" db="EMBL/GenBank/DDBJ databases">
        <title>Full genome sequence of Pseudorhodoplanes sinuspersici.</title>
        <authorList>
            <person name="Dastgheib S.M.M."/>
            <person name="Shavandi M."/>
            <person name="Tirandaz H."/>
        </authorList>
    </citation>
    <scope>NUCLEOTIDE SEQUENCE [LARGE SCALE GENOMIC DNA]</scope>
    <source>
        <strain evidence="9 10">RIPI110</strain>
    </source>
</reference>
<dbReference type="GO" id="GO:0006146">
    <property type="term" value="P:adenine catabolic process"/>
    <property type="evidence" value="ECO:0007669"/>
    <property type="project" value="InterPro"/>
</dbReference>
<comment type="similarity">
    <text evidence="1 6">Belongs to the metallo-dependent hydrolases superfamily. Adenine deaminase family.</text>
</comment>
<evidence type="ECO:0000256" key="1">
    <source>
        <dbReference type="ARBA" id="ARBA00006773"/>
    </source>
</evidence>
<dbReference type="EMBL" id="CP021112">
    <property type="protein sequence ID" value="ARQ01561.1"/>
    <property type="molecule type" value="Genomic_DNA"/>
</dbReference>
<dbReference type="Proteomes" id="UP000194137">
    <property type="component" value="Chromosome"/>
</dbReference>
<dbReference type="AlphaFoldDB" id="A0A1W6ZWP5"/>
<proteinExistence type="inferred from homology"/>
<evidence type="ECO:0000256" key="6">
    <source>
        <dbReference type="HAMAP-Rule" id="MF_01518"/>
    </source>
</evidence>
<protein>
    <recommendedName>
        <fullName evidence="2 6">Adenine deaminase</fullName>
        <shortName evidence="6">Adenase</shortName>
        <shortName evidence="6">Adenine aminase</shortName>
        <ecNumber evidence="2 6">3.5.4.2</ecNumber>
    </recommendedName>
</protein>
<gene>
    <name evidence="6" type="primary">ade</name>
    <name evidence="9" type="ORF">CAK95_22455</name>
</gene>
<dbReference type="PANTHER" id="PTHR11113:SF2">
    <property type="entry name" value="ADENINE DEAMINASE"/>
    <property type="match status" value="1"/>
</dbReference>
<dbReference type="Gene3D" id="3.20.20.140">
    <property type="entry name" value="Metal-dependent hydrolases"/>
    <property type="match status" value="1"/>
</dbReference>
<dbReference type="RefSeq" id="WP_086089952.1">
    <property type="nucleotide sequence ID" value="NZ_CP021112.1"/>
</dbReference>
<keyword evidence="4 6" id="KW-0464">Manganese</keyword>
<evidence type="ECO:0000259" key="8">
    <source>
        <dbReference type="Pfam" id="PF13382"/>
    </source>
</evidence>
<dbReference type="SUPFAM" id="SSF51556">
    <property type="entry name" value="Metallo-dependent hydrolases"/>
    <property type="match status" value="1"/>
</dbReference>
<dbReference type="InterPro" id="IPR011059">
    <property type="entry name" value="Metal-dep_hydrolase_composite"/>
</dbReference>
<dbReference type="InterPro" id="IPR006679">
    <property type="entry name" value="Adenine_deam"/>
</dbReference>
<sequence>MFDPVPFEIRKRAIDAAQSRAPFDLLLRGARIANVATMEIYEADIGIVGPMIASVHAPGAFTEAKETHDLAGLIVTPGFIDGHVHVESSHMLPHHYASVVVPQGTTTIFWDPHELANVIGLDGIRYAIAATRNLPLRFIVQASSCVPAAPGLEISGADFKADDIRELMSWPDVAGLAEVMDMRAVLEAQPRMMGILEAANASGKIIEGHARELTGPGLMAYLSAGISADHEIGSGDDALEKLRAGFTVEIRGSHDNVLPGVVEALNSLPVIPTNLTICTDDVFPDYLVAHGGINDVLRRLIRYGLDPLQAIRCATINNAIRLRRDDLGLVAAGRKADLVALSDLREVKIESVYSNGRHVAKGGRMIEPVPAYEPPLDNTMKVATLSADDFRVRVLGMTNGRAVLQTIKGARFNSWSEVEVEVRDGFAVVPPELSVMAIVHRHGRNDPKPQVAIIEGWERWRGAFATSYSHDSHNLIVYGHDAAEMALAANTVIGMKGGTAVVKDGEVAASLAYPVAGMLSLDGPEEVGRAHKRIVEVAGEICAWQPPYRTFKALSGQSLACNPGPHLTDLGLTDGTTKDIRPTLIRAL</sequence>
<evidence type="ECO:0000259" key="7">
    <source>
        <dbReference type="Pfam" id="PF01979"/>
    </source>
</evidence>
<dbReference type="SUPFAM" id="SSF51338">
    <property type="entry name" value="Composite domain of metallo-dependent hydrolases"/>
    <property type="match status" value="1"/>
</dbReference>
<dbReference type="InterPro" id="IPR032466">
    <property type="entry name" value="Metal_Hydrolase"/>
</dbReference>
<feature type="domain" description="Adenine deaminase C-terminal" evidence="8">
    <location>
        <begin position="414"/>
        <end position="577"/>
    </location>
</feature>
<dbReference type="Pfam" id="PF13382">
    <property type="entry name" value="Adenine_deam_C"/>
    <property type="match status" value="1"/>
</dbReference>
<accession>A0A1W6ZWP5</accession>
<dbReference type="PANTHER" id="PTHR11113">
    <property type="entry name" value="N-ACETYLGLUCOSAMINE-6-PHOSPHATE DEACETYLASE"/>
    <property type="match status" value="1"/>
</dbReference>
<dbReference type="InterPro" id="IPR026912">
    <property type="entry name" value="Adenine_deam_C"/>
</dbReference>
<keyword evidence="3 6" id="KW-0378">Hydrolase</keyword>
<comment type="catalytic activity">
    <reaction evidence="5 6">
        <text>adenine + H2O + H(+) = hypoxanthine + NH4(+)</text>
        <dbReference type="Rhea" id="RHEA:23688"/>
        <dbReference type="ChEBI" id="CHEBI:15377"/>
        <dbReference type="ChEBI" id="CHEBI:15378"/>
        <dbReference type="ChEBI" id="CHEBI:16708"/>
        <dbReference type="ChEBI" id="CHEBI:17368"/>
        <dbReference type="ChEBI" id="CHEBI:28938"/>
        <dbReference type="EC" id="3.5.4.2"/>
    </reaction>
</comment>
<dbReference type="KEGG" id="psin:CAK95_22455"/>
<evidence type="ECO:0000313" key="10">
    <source>
        <dbReference type="Proteomes" id="UP000194137"/>
    </source>
</evidence>
<comment type="cofactor">
    <cofactor evidence="6">
        <name>Mn(2+)</name>
        <dbReference type="ChEBI" id="CHEBI:29035"/>
    </cofactor>
</comment>
<name>A0A1W6ZWP5_9HYPH</name>
<dbReference type="EC" id="3.5.4.2" evidence="2 6"/>
<keyword evidence="10" id="KW-1185">Reference proteome</keyword>
<feature type="domain" description="Amidohydrolase-related" evidence="7">
    <location>
        <begin position="74"/>
        <end position="358"/>
    </location>
</feature>
<evidence type="ECO:0000256" key="5">
    <source>
        <dbReference type="ARBA" id="ARBA00047720"/>
    </source>
</evidence>
<evidence type="ECO:0000256" key="2">
    <source>
        <dbReference type="ARBA" id="ARBA00012782"/>
    </source>
</evidence>
<evidence type="ECO:0000256" key="3">
    <source>
        <dbReference type="ARBA" id="ARBA00022801"/>
    </source>
</evidence>
<evidence type="ECO:0000256" key="4">
    <source>
        <dbReference type="ARBA" id="ARBA00023211"/>
    </source>
</evidence>
<evidence type="ECO:0000313" key="9">
    <source>
        <dbReference type="EMBL" id="ARQ01561.1"/>
    </source>
</evidence>
<dbReference type="GO" id="GO:0000034">
    <property type="term" value="F:adenine deaminase activity"/>
    <property type="evidence" value="ECO:0007669"/>
    <property type="project" value="UniProtKB-UniRule"/>
</dbReference>
<dbReference type="Pfam" id="PF01979">
    <property type="entry name" value="Amidohydro_1"/>
    <property type="match status" value="1"/>
</dbReference>